<comment type="caution">
    <text evidence="1">The sequence shown here is derived from an EMBL/GenBank/DDBJ whole genome shotgun (WGS) entry which is preliminary data.</text>
</comment>
<evidence type="ECO:0000313" key="2">
    <source>
        <dbReference type="Proteomes" id="UP000236291"/>
    </source>
</evidence>
<evidence type="ECO:0000313" key="1">
    <source>
        <dbReference type="EMBL" id="PNX97100.1"/>
    </source>
</evidence>
<organism evidence="1 2">
    <name type="scientific">Trifolium pratense</name>
    <name type="common">Red clover</name>
    <dbReference type="NCBI Taxonomy" id="57577"/>
    <lineage>
        <taxon>Eukaryota</taxon>
        <taxon>Viridiplantae</taxon>
        <taxon>Streptophyta</taxon>
        <taxon>Embryophyta</taxon>
        <taxon>Tracheophyta</taxon>
        <taxon>Spermatophyta</taxon>
        <taxon>Magnoliopsida</taxon>
        <taxon>eudicotyledons</taxon>
        <taxon>Gunneridae</taxon>
        <taxon>Pentapetalae</taxon>
        <taxon>rosids</taxon>
        <taxon>fabids</taxon>
        <taxon>Fabales</taxon>
        <taxon>Fabaceae</taxon>
        <taxon>Papilionoideae</taxon>
        <taxon>50 kb inversion clade</taxon>
        <taxon>NPAAA clade</taxon>
        <taxon>Hologalegina</taxon>
        <taxon>IRL clade</taxon>
        <taxon>Trifolieae</taxon>
        <taxon>Trifolium</taxon>
    </lineage>
</organism>
<accession>A0A2K3N218</accession>
<dbReference type="EMBL" id="ASHM01015192">
    <property type="protein sequence ID" value="PNX97100.1"/>
    <property type="molecule type" value="Genomic_DNA"/>
</dbReference>
<dbReference type="AlphaFoldDB" id="A0A2K3N218"/>
<gene>
    <name evidence="1" type="ORF">L195_g020320</name>
</gene>
<reference evidence="1 2" key="1">
    <citation type="journal article" date="2014" name="Am. J. Bot.">
        <title>Genome assembly and annotation for red clover (Trifolium pratense; Fabaceae).</title>
        <authorList>
            <person name="Istvanek J."/>
            <person name="Jaros M."/>
            <person name="Krenek A."/>
            <person name="Repkova J."/>
        </authorList>
    </citation>
    <scope>NUCLEOTIDE SEQUENCE [LARGE SCALE GENOMIC DNA]</scope>
    <source>
        <strain evidence="2">cv. Tatra</strain>
        <tissue evidence="1">Young leaves</tissue>
    </source>
</reference>
<sequence>MAGEKLTHGFGWKLRVAPTCWKDSGAQKCLWRQLATGEAPLSSPNYSVKVGGGGCLWA</sequence>
<proteinExistence type="predicted"/>
<reference evidence="1 2" key="2">
    <citation type="journal article" date="2017" name="Front. Plant Sci.">
        <title>Gene Classification and Mining of Molecular Markers Useful in Red Clover (Trifolium pratense) Breeding.</title>
        <authorList>
            <person name="Istvanek J."/>
            <person name="Dluhosova J."/>
            <person name="Dluhos P."/>
            <person name="Patkova L."/>
            <person name="Nedelnik J."/>
            <person name="Repkova J."/>
        </authorList>
    </citation>
    <scope>NUCLEOTIDE SEQUENCE [LARGE SCALE GENOMIC DNA]</scope>
    <source>
        <strain evidence="2">cv. Tatra</strain>
        <tissue evidence="1">Young leaves</tissue>
    </source>
</reference>
<name>A0A2K3N218_TRIPR</name>
<protein>
    <submittedName>
        <fullName evidence="1">Uncharacterized protein</fullName>
    </submittedName>
</protein>
<dbReference type="Proteomes" id="UP000236291">
    <property type="component" value="Unassembled WGS sequence"/>
</dbReference>